<dbReference type="SUPFAM" id="SSF52540">
    <property type="entry name" value="P-loop containing nucleoside triphosphate hydrolases"/>
    <property type="match status" value="1"/>
</dbReference>
<name>A0A495Y2W8_9MICO</name>
<accession>A0A495Y2W8</accession>
<keyword evidence="2" id="KW-1185">Reference proteome</keyword>
<protein>
    <submittedName>
        <fullName evidence="1">Sulfotransferase family protein</fullName>
    </submittedName>
</protein>
<comment type="caution">
    <text evidence="1">The sequence shown here is derived from an EMBL/GenBank/DDBJ whole genome shotgun (WGS) entry which is preliminary data.</text>
</comment>
<dbReference type="Pfam" id="PF13469">
    <property type="entry name" value="Sulfotransfer_3"/>
    <property type="match status" value="1"/>
</dbReference>
<proteinExistence type="predicted"/>
<evidence type="ECO:0000313" key="2">
    <source>
        <dbReference type="Proteomes" id="UP000278440"/>
    </source>
</evidence>
<dbReference type="InterPro" id="IPR027417">
    <property type="entry name" value="P-loop_NTPase"/>
</dbReference>
<gene>
    <name evidence="1" type="ORF">DFJ68_1904</name>
</gene>
<dbReference type="Gene3D" id="3.40.50.300">
    <property type="entry name" value="P-loop containing nucleotide triphosphate hydrolases"/>
    <property type="match status" value="1"/>
</dbReference>
<sequence length="315" mass="35735">MSRVSTTTERVRYTAGRVARHVHWARTEGVRRLVEEDQLNPVTRARTAWAKHQWRSAHGVRRGDAVPVYVVGLQRSGTNMLLRGLDEAPEVEVRGENDRTVFERFRLRGDHVLQRTVARSRHRIVLVKPLCDSQRVDELLELPGTRPGRAVWQWRDAHDRARSEVSKFGTSNLEALRAIAEGRDEGMWQAQRLPQRSRDLVRSFDTASMTADTAAVLFWCVRNELFFDLGLDTRDDVLLMSYDDLVRDPEGQMRSLCRFLDFPYRASLHAHIDARQSHGRSPLEIDPAVDALADALTARLVAATAASRPVSEGAA</sequence>
<dbReference type="GO" id="GO:0016740">
    <property type="term" value="F:transferase activity"/>
    <property type="evidence" value="ECO:0007669"/>
    <property type="project" value="UniProtKB-KW"/>
</dbReference>
<organism evidence="1 2">
    <name type="scientific">Terracoccus luteus</name>
    <dbReference type="NCBI Taxonomy" id="53356"/>
    <lineage>
        <taxon>Bacteria</taxon>
        <taxon>Bacillati</taxon>
        <taxon>Actinomycetota</taxon>
        <taxon>Actinomycetes</taxon>
        <taxon>Micrococcales</taxon>
        <taxon>Intrasporangiaceae</taxon>
        <taxon>Terracoccus</taxon>
    </lineage>
</organism>
<dbReference type="AlphaFoldDB" id="A0A495Y2W8"/>
<evidence type="ECO:0000313" key="1">
    <source>
        <dbReference type="EMBL" id="RKT78458.1"/>
    </source>
</evidence>
<dbReference type="RefSeq" id="WP_121032693.1">
    <property type="nucleotide sequence ID" value="NZ_RBXT01000001.1"/>
</dbReference>
<dbReference type="Proteomes" id="UP000278440">
    <property type="component" value="Unassembled WGS sequence"/>
</dbReference>
<keyword evidence="1" id="KW-0808">Transferase</keyword>
<dbReference type="EMBL" id="RBXT01000001">
    <property type="protein sequence ID" value="RKT78458.1"/>
    <property type="molecule type" value="Genomic_DNA"/>
</dbReference>
<dbReference type="OrthoDB" id="3336394at2"/>
<reference evidence="1 2" key="1">
    <citation type="submission" date="2018-10" db="EMBL/GenBank/DDBJ databases">
        <title>Sequencing the genomes of 1000 actinobacteria strains.</title>
        <authorList>
            <person name="Klenk H.-P."/>
        </authorList>
    </citation>
    <scope>NUCLEOTIDE SEQUENCE [LARGE SCALE GENOMIC DNA]</scope>
    <source>
        <strain evidence="1 2">DSM 44267</strain>
    </source>
</reference>